<comment type="subcellular location">
    <subcellularLocation>
        <location evidence="1 14">Cell outer membrane</location>
        <topology evidence="1 14">Multi-pass membrane protein</topology>
    </subcellularLocation>
</comment>
<organism evidence="19 20">
    <name type="scientific">Olivibacter domesticus</name>
    <name type="common">Pseudosphingobacterium domesticum</name>
    <dbReference type="NCBI Taxonomy" id="407022"/>
    <lineage>
        <taxon>Bacteria</taxon>
        <taxon>Pseudomonadati</taxon>
        <taxon>Bacteroidota</taxon>
        <taxon>Sphingobacteriia</taxon>
        <taxon>Sphingobacteriales</taxon>
        <taxon>Sphingobacteriaceae</taxon>
        <taxon>Olivibacter</taxon>
    </lineage>
</organism>
<evidence type="ECO:0000256" key="15">
    <source>
        <dbReference type="RuleBase" id="RU003357"/>
    </source>
</evidence>
<evidence type="ECO:0000256" key="2">
    <source>
        <dbReference type="ARBA" id="ARBA00009810"/>
    </source>
</evidence>
<keyword evidence="4 14" id="KW-1134">Transmembrane beta strand</keyword>
<reference evidence="20" key="1">
    <citation type="submission" date="2016-10" db="EMBL/GenBank/DDBJ databases">
        <authorList>
            <person name="Varghese N."/>
            <person name="Submissions S."/>
        </authorList>
    </citation>
    <scope>NUCLEOTIDE SEQUENCE [LARGE SCALE GENOMIC DNA]</scope>
    <source>
        <strain evidence="20">DSM 18733</strain>
    </source>
</reference>
<dbReference type="PANTHER" id="PTHR32552:SF68">
    <property type="entry name" value="FERRICHROME OUTER MEMBRANE TRANSPORTER_PHAGE RECEPTOR"/>
    <property type="match status" value="1"/>
</dbReference>
<evidence type="ECO:0000256" key="11">
    <source>
        <dbReference type="ARBA" id="ARBA00023136"/>
    </source>
</evidence>
<evidence type="ECO:0000313" key="20">
    <source>
        <dbReference type="Proteomes" id="UP000199421"/>
    </source>
</evidence>
<evidence type="ECO:0000256" key="4">
    <source>
        <dbReference type="ARBA" id="ARBA00022452"/>
    </source>
</evidence>
<dbReference type="OrthoDB" id="9775095at2"/>
<dbReference type="Gene3D" id="2.40.170.20">
    <property type="entry name" value="TonB-dependent receptor, beta-barrel domain"/>
    <property type="match status" value="1"/>
</dbReference>
<dbReference type="InterPro" id="IPR037066">
    <property type="entry name" value="Plug_dom_sf"/>
</dbReference>
<gene>
    <name evidence="19" type="ORF">SAMN05661044_01749</name>
</gene>
<evidence type="ECO:0000256" key="14">
    <source>
        <dbReference type="PROSITE-ProRule" id="PRU01360"/>
    </source>
</evidence>
<dbReference type="SUPFAM" id="SSF49464">
    <property type="entry name" value="Carboxypeptidase regulatory domain-like"/>
    <property type="match status" value="1"/>
</dbReference>
<evidence type="ECO:0000256" key="3">
    <source>
        <dbReference type="ARBA" id="ARBA00022448"/>
    </source>
</evidence>
<evidence type="ECO:0000259" key="18">
    <source>
        <dbReference type="Pfam" id="PF07715"/>
    </source>
</evidence>
<comment type="similarity">
    <text evidence="2 14 15">Belongs to the TonB-dependent receptor family.</text>
</comment>
<evidence type="ECO:0000256" key="1">
    <source>
        <dbReference type="ARBA" id="ARBA00004571"/>
    </source>
</evidence>
<dbReference type="GO" id="GO:0015344">
    <property type="term" value="F:siderophore uptake transmembrane transporter activity"/>
    <property type="evidence" value="ECO:0007669"/>
    <property type="project" value="TreeGrafter"/>
</dbReference>
<sequence length="810" mass="89678">MKKLYLIFTLIATFLYATPIMAQQVNGNLKGRITTSDGKPAEGISITLDGTSFGAKTNELGEYKINKIPQGTYSLKATAVGLLTAFKSVIIEVKETVITDFSLQEDYARLQEVVISTQKNHYKVDKPSGSLRLQGPLLEAPQNIKVVTKEIIAQQQVFDMVDGITRNVSGAIRSGHWDSQYANISMRGTSIPAFRNGINVKMPWGPLADDMSTVERVEFVKGPAGFMMANGEPGGIYNVVTKKPTGENKSSVSFSAGSYNTARVAIDLDGKLSKDGRFLYRLNLAAQDKDSYNKYNYNKRYVIAPVISYQIDSATVITAEYTHQHVEAQALGNYSFSRKGFGDVPHSFFMGDPALDPRMLNDHNAYIYLDHQINENWKFSAKGAYFNYSLNGGGTVWPSSIDDAGNMIRAYNIGDELATNKIAQFMIQGSTVTGSVVHHIIGGLDMGQLKTWGDFSSSGILSLNLGDNQPFNIYNPVYGIPMDSIPTFDRSKSIKERSGSNAYATNVSYNGIYVQDELRMLDEKLRLTLAARFTRAVTVGKNNDSDLKDNVVTPRFGLSYSFSENFTGYGLFDQSFLPQAGEDADGNKFVPIKGNNIEFGLKKDWLNGKWNSTLSVYQITKKNVLTADPRFAEGNPQNYRIQIGEIRSRGIELDVTGELAEGLELTFNYAYTEPKVTKDETNAAGVNLTGTYLNGTAKHISNGWLSYRFHDTSSALNGFGLSGGYQMMIDRFAGSNQTKPNFIDYYRFDAGISYERGKFLVSGVVNNLLNRKLYTSGSIATNPSAAASFYNWIYDLPTNFRLSLTYKFVQ</sequence>
<keyword evidence="12" id="KW-0675">Receptor</keyword>
<dbReference type="InterPro" id="IPR008969">
    <property type="entry name" value="CarboxyPept-like_regulatory"/>
</dbReference>
<evidence type="ECO:0000256" key="9">
    <source>
        <dbReference type="ARBA" id="ARBA00023065"/>
    </source>
</evidence>
<keyword evidence="13 14" id="KW-0998">Cell outer membrane</keyword>
<dbReference type="PANTHER" id="PTHR32552">
    <property type="entry name" value="FERRICHROME IRON RECEPTOR-RELATED"/>
    <property type="match status" value="1"/>
</dbReference>
<evidence type="ECO:0000256" key="10">
    <source>
        <dbReference type="ARBA" id="ARBA00023077"/>
    </source>
</evidence>
<feature type="domain" description="TonB-dependent receptor plug" evidence="18">
    <location>
        <begin position="137"/>
        <end position="236"/>
    </location>
</feature>
<dbReference type="Gene3D" id="2.60.40.1120">
    <property type="entry name" value="Carboxypeptidase-like, regulatory domain"/>
    <property type="match status" value="1"/>
</dbReference>
<feature type="signal peptide" evidence="16">
    <location>
        <begin position="1"/>
        <end position="22"/>
    </location>
</feature>
<evidence type="ECO:0000256" key="8">
    <source>
        <dbReference type="ARBA" id="ARBA00023004"/>
    </source>
</evidence>
<dbReference type="SUPFAM" id="SSF56935">
    <property type="entry name" value="Porins"/>
    <property type="match status" value="1"/>
</dbReference>
<dbReference type="GO" id="GO:0009279">
    <property type="term" value="C:cell outer membrane"/>
    <property type="evidence" value="ECO:0007669"/>
    <property type="project" value="UniProtKB-SubCell"/>
</dbReference>
<dbReference type="Proteomes" id="UP000199421">
    <property type="component" value="Unassembled WGS sequence"/>
</dbReference>
<name>A0A1H7LRH4_OLID1</name>
<keyword evidence="20" id="KW-1185">Reference proteome</keyword>
<keyword evidence="6 14" id="KW-0812">Transmembrane</keyword>
<dbReference type="Gene3D" id="2.170.130.10">
    <property type="entry name" value="TonB-dependent receptor, plug domain"/>
    <property type="match status" value="1"/>
</dbReference>
<dbReference type="Pfam" id="PF00593">
    <property type="entry name" value="TonB_dep_Rec_b-barrel"/>
    <property type="match status" value="1"/>
</dbReference>
<dbReference type="STRING" id="407022.SAMN05661044_01749"/>
<dbReference type="InterPro" id="IPR010105">
    <property type="entry name" value="TonB_sidphr_rcpt"/>
</dbReference>
<keyword evidence="11 14" id="KW-0472">Membrane</keyword>
<evidence type="ECO:0000256" key="5">
    <source>
        <dbReference type="ARBA" id="ARBA00022496"/>
    </source>
</evidence>
<dbReference type="Pfam" id="PF13715">
    <property type="entry name" value="CarbopepD_reg_2"/>
    <property type="match status" value="1"/>
</dbReference>
<keyword evidence="5" id="KW-0410">Iron transport</keyword>
<dbReference type="InterPro" id="IPR012910">
    <property type="entry name" value="Plug_dom"/>
</dbReference>
<keyword evidence="9" id="KW-0406">Ion transport</keyword>
<dbReference type="AlphaFoldDB" id="A0A1H7LRH4"/>
<feature type="chain" id="PRO_5011634140" evidence="16">
    <location>
        <begin position="23"/>
        <end position="810"/>
    </location>
</feature>
<evidence type="ECO:0000259" key="17">
    <source>
        <dbReference type="Pfam" id="PF00593"/>
    </source>
</evidence>
<evidence type="ECO:0000256" key="16">
    <source>
        <dbReference type="SAM" id="SignalP"/>
    </source>
</evidence>
<evidence type="ECO:0000256" key="13">
    <source>
        <dbReference type="ARBA" id="ARBA00023237"/>
    </source>
</evidence>
<feature type="domain" description="TonB-dependent receptor-like beta-barrel" evidence="17">
    <location>
        <begin position="311"/>
        <end position="768"/>
    </location>
</feature>
<dbReference type="RefSeq" id="WP_093322159.1">
    <property type="nucleotide sequence ID" value="NZ_FOAF01000001.1"/>
</dbReference>
<keyword evidence="3 14" id="KW-0813">Transport</keyword>
<dbReference type="Pfam" id="PF07715">
    <property type="entry name" value="Plug"/>
    <property type="match status" value="1"/>
</dbReference>
<evidence type="ECO:0000256" key="7">
    <source>
        <dbReference type="ARBA" id="ARBA00022729"/>
    </source>
</evidence>
<dbReference type="NCBIfam" id="TIGR01783">
    <property type="entry name" value="TonB-siderophor"/>
    <property type="match status" value="1"/>
</dbReference>
<dbReference type="GO" id="GO:0038023">
    <property type="term" value="F:signaling receptor activity"/>
    <property type="evidence" value="ECO:0007669"/>
    <property type="project" value="InterPro"/>
</dbReference>
<dbReference type="InterPro" id="IPR000531">
    <property type="entry name" value="Beta-barrel_TonB"/>
</dbReference>
<evidence type="ECO:0000256" key="6">
    <source>
        <dbReference type="ARBA" id="ARBA00022692"/>
    </source>
</evidence>
<dbReference type="GO" id="GO:0015891">
    <property type="term" value="P:siderophore transport"/>
    <property type="evidence" value="ECO:0007669"/>
    <property type="project" value="InterPro"/>
</dbReference>
<dbReference type="InterPro" id="IPR039426">
    <property type="entry name" value="TonB-dep_rcpt-like"/>
</dbReference>
<proteinExistence type="inferred from homology"/>
<dbReference type="InterPro" id="IPR036942">
    <property type="entry name" value="Beta-barrel_TonB_sf"/>
</dbReference>
<keyword evidence="8" id="KW-0408">Iron</keyword>
<evidence type="ECO:0000313" key="19">
    <source>
        <dbReference type="EMBL" id="SEL01554.1"/>
    </source>
</evidence>
<evidence type="ECO:0000256" key="12">
    <source>
        <dbReference type="ARBA" id="ARBA00023170"/>
    </source>
</evidence>
<protein>
    <submittedName>
        <fullName evidence="19">Iron complex outermembrane recepter protein</fullName>
    </submittedName>
</protein>
<dbReference type="CDD" id="cd01347">
    <property type="entry name" value="ligand_gated_channel"/>
    <property type="match status" value="1"/>
</dbReference>
<dbReference type="PROSITE" id="PS52016">
    <property type="entry name" value="TONB_DEPENDENT_REC_3"/>
    <property type="match status" value="1"/>
</dbReference>
<keyword evidence="10 15" id="KW-0798">TonB box</keyword>
<accession>A0A1H7LRH4</accession>
<dbReference type="EMBL" id="FOAF01000001">
    <property type="protein sequence ID" value="SEL01554.1"/>
    <property type="molecule type" value="Genomic_DNA"/>
</dbReference>
<keyword evidence="7 16" id="KW-0732">Signal</keyword>